<proteinExistence type="predicted"/>
<keyword evidence="5" id="KW-1185">Reference proteome</keyword>
<keyword evidence="1" id="KW-0863">Zinc-finger</keyword>
<evidence type="ECO:0000256" key="1">
    <source>
        <dbReference type="PROSITE-ProRule" id="PRU00024"/>
    </source>
</evidence>
<keyword evidence="2" id="KW-0175">Coiled coil</keyword>
<sequence length="256" mass="29531">METPANILCGICDAQHVTKCADFWCHECDDGLCTECKTHHSFSKASRHHDVISIENYRKLPTDILSIVHHCTEHEKKFHIFCPHHDQLCCHLCLSTGHKECTGLLSIEEIAKTSKSSCLLESLQKSLEDMKSNIDNVVKDRQSNLIEIKEEQQNILAGIKQLRQKINSHFDKLEQEIVEELNTAELDMKMKIEDLFKELREKSERIAVLQTNISDLENYASDFQTFVGSKKIEKEIQSEETYIQSLTKDERLKQVS</sequence>
<dbReference type="SUPFAM" id="SSF57845">
    <property type="entry name" value="B-box zinc-binding domain"/>
    <property type="match status" value="1"/>
</dbReference>
<protein>
    <recommendedName>
        <fullName evidence="3">B box-type domain-containing protein</fullName>
    </recommendedName>
</protein>
<evidence type="ECO:0000313" key="4">
    <source>
        <dbReference type="EMBL" id="CAG2239968.1"/>
    </source>
</evidence>
<dbReference type="GO" id="GO:0008270">
    <property type="term" value="F:zinc ion binding"/>
    <property type="evidence" value="ECO:0007669"/>
    <property type="project" value="UniProtKB-KW"/>
</dbReference>
<dbReference type="PANTHER" id="PTHR25462:SF296">
    <property type="entry name" value="MEIOTIC P26, ISOFORM F"/>
    <property type="match status" value="1"/>
</dbReference>
<comment type="caution">
    <text evidence="4">The sequence shown here is derived from an EMBL/GenBank/DDBJ whole genome shotgun (WGS) entry which is preliminary data.</text>
</comment>
<keyword evidence="1" id="KW-0862">Zinc</keyword>
<dbReference type="PROSITE" id="PS50119">
    <property type="entry name" value="ZF_BBOX"/>
    <property type="match status" value="1"/>
</dbReference>
<dbReference type="OrthoDB" id="6158324at2759"/>
<dbReference type="InterPro" id="IPR000315">
    <property type="entry name" value="Znf_B-box"/>
</dbReference>
<gene>
    <name evidence="4" type="ORF">MEDL_52326</name>
</gene>
<feature type="domain" description="B box-type" evidence="3">
    <location>
        <begin position="4"/>
        <end position="54"/>
    </location>
</feature>
<dbReference type="EMBL" id="CAJPWZ010002543">
    <property type="protein sequence ID" value="CAG2239968.1"/>
    <property type="molecule type" value="Genomic_DNA"/>
</dbReference>
<dbReference type="Gene3D" id="3.30.160.60">
    <property type="entry name" value="Classic Zinc Finger"/>
    <property type="match status" value="1"/>
</dbReference>
<feature type="coiled-coil region" evidence="2">
    <location>
        <begin position="120"/>
        <end position="219"/>
    </location>
</feature>
<evidence type="ECO:0000313" key="5">
    <source>
        <dbReference type="Proteomes" id="UP000683360"/>
    </source>
</evidence>
<name>A0A8S3UCS4_MYTED</name>
<evidence type="ECO:0000259" key="3">
    <source>
        <dbReference type="PROSITE" id="PS50119"/>
    </source>
</evidence>
<dbReference type="PANTHER" id="PTHR25462">
    <property type="entry name" value="BONUS, ISOFORM C-RELATED"/>
    <property type="match status" value="1"/>
</dbReference>
<reference evidence="4" key="1">
    <citation type="submission" date="2021-03" db="EMBL/GenBank/DDBJ databases">
        <authorList>
            <person name="Bekaert M."/>
        </authorList>
    </citation>
    <scope>NUCLEOTIDE SEQUENCE</scope>
</reference>
<keyword evidence="1" id="KW-0479">Metal-binding</keyword>
<dbReference type="CDD" id="cd19757">
    <property type="entry name" value="Bbox1"/>
    <property type="match status" value="1"/>
</dbReference>
<dbReference type="Proteomes" id="UP000683360">
    <property type="component" value="Unassembled WGS sequence"/>
</dbReference>
<evidence type="ECO:0000256" key="2">
    <source>
        <dbReference type="SAM" id="Coils"/>
    </source>
</evidence>
<organism evidence="4 5">
    <name type="scientific">Mytilus edulis</name>
    <name type="common">Blue mussel</name>
    <dbReference type="NCBI Taxonomy" id="6550"/>
    <lineage>
        <taxon>Eukaryota</taxon>
        <taxon>Metazoa</taxon>
        <taxon>Spiralia</taxon>
        <taxon>Lophotrochozoa</taxon>
        <taxon>Mollusca</taxon>
        <taxon>Bivalvia</taxon>
        <taxon>Autobranchia</taxon>
        <taxon>Pteriomorphia</taxon>
        <taxon>Mytilida</taxon>
        <taxon>Mytiloidea</taxon>
        <taxon>Mytilidae</taxon>
        <taxon>Mytilinae</taxon>
        <taxon>Mytilus</taxon>
    </lineage>
</organism>
<accession>A0A8S3UCS4</accession>
<dbReference type="AlphaFoldDB" id="A0A8S3UCS4"/>
<dbReference type="InterPro" id="IPR047153">
    <property type="entry name" value="TRIM45/56/19-like"/>
</dbReference>